<dbReference type="RefSeq" id="WP_318108280.1">
    <property type="nucleotide sequence ID" value="NZ_CP137573.1"/>
</dbReference>
<evidence type="ECO:0000256" key="1">
    <source>
        <dbReference type="SAM" id="MobiDB-lite"/>
    </source>
</evidence>
<keyword evidence="2" id="KW-1133">Transmembrane helix</keyword>
<feature type="compositionally biased region" description="Low complexity" evidence="1">
    <location>
        <begin position="366"/>
        <end position="383"/>
    </location>
</feature>
<feature type="transmembrane region" description="Helical" evidence="2">
    <location>
        <begin position="45"/>
        <end position="63"/>
    </location>
</feature>
<evidence type="ECO:0000313" key="4">
    <source>
        <dbReference type="EMBL" id="WOX25615.1"/>
    </source>
</evidence>
<dbReference type="Gene3D" id="3.40.50.410">
    <property type="entry name" value="von Willebrand factor, type A domain"/>
    <property type="match status" value="1"/>
</dbReference>
<gene>
    <name evidence="4" type="ORF">R2D22_31270</name>
</gene>
<dbReference type="InterPro" id="IPR002035">
    <property type="entry name" value="VWF_A"/>
</dbReference>
<dbReference type="Pfam" id="PF00092">
    <property type="entry name" value="VWA"/>
    <property type="match status" value="1"/>
</dbReference>
<keyword evidence="2" id="KW-0472">Membrane</keyword>
<evidence type="ECO:0000259" key="3">
    <source>
        <dbReference type="PROSITE" id="PS50234"/>
    </source>
</evidence>
<feature type="compositionally biased region" description="Basic and acidic residues" evidence="1">
    <location>
        <begin position="1"/>
        <end position="12"/>
    </location>
</feature>
<evidence type="ECO:0000256" key="2">
    <source>
        <dbReference type="SAM" id="Phobius"/>
    </source>
</evidence>
<dbReference type="InterPro" id="IPR036465">
    <property type="entry name" value="vWFA_dom_sf"/>
</dbReference>
<dbReference type="SUPFAM" id="SSF53300">
    <property type="entry name" value="vWA-like"/>
    <property type="match status" value="1"/>
</dbReference>
<dbReference type="SUPFAM" id="SSF53850">
    <property type="entry name" value="Periplasmic binding protein-like II"/>
    <property type="match status" value="1"/>
</dbReference>
<proteinExistence type="predicted"/>
<dbReference type="Pfam" id="PF13531">
    <property type="entry name" value="SBP_bac_11"/>
    <property type="match status" value="1"/>
</dbReference>
<reference evidence="4 5" key="1">
    <citation type="submission" date="2023-10" db="EMBL/GenBank/DDBJ databases">
        <title>The genome sequence of Streptomyces sp. HUAS YS2.</title>
        <authorList>
            <person name="Mo P."/>
        </authorList>
    </citation>
    <scope>NUCLEOTIDE SEQUENCE [LARGE SCALE GENOMIC DNA]</scope>
    <source>
        <strain evidence="4 5">HUAS YS2</strain>
    </source>
</reference>
<organism evidence="4 5">
    <name type="scientific">Streptomyces solicathayae</name>
    <dbReference type="NCBI Taxonomy" id="3081768"/>
    <lineage>
        <taxon>Bacteria</taxon>
        <taxon>Bacillati</taxon>
        <taxon>Actinomycetota</taxon>
        <taxon>Actinomycetes</taxon>
        <taxon>Kitasatosporales</taxon>
        <taxon>Streptomycetaceae</taxon>
        <taxon>Streptomyces</taxon>
    </lineage>
</organism>
<protein>
    <submittedName>
        <fullName evidence="4">Substrate-binding domain-containing protein</fullName>
    </submittedName>
</protein>
<keyword evidence="5" id="KW-1185">Reference proteome</keyword>
<accession>A0ABZ0M1G6</accession>
<dbReference type="SMART" id="SM00327">
    <property type="entry name" value="VWA"/>
    <property type="match status" value="1"/>
</dbReference>
<dbReference type="EMBL" id="CP137573">
    <property type="protein sequence ID" value="WOX25615.1"/>
    <property type="molecule type" value="Genomic_DNA"/>
</dbReference>
<feature type="domain" description="VWFA" evidence="3">
    <location>
        <begin position="405"/>
        <end position="604"/>
    </location>
</feature>
<name>A0ABZ0M1G6_9ACTN</name>
<feature type="compositionally biased region" description="Gly residues" evidence="1">
    <location>
        <begin position="18"/>
        <end position="37"/>
    </location>
</feature>
<feature type="region of interest" description="Disordered" evidence="1">
    <location>
        <begin position="365"/>
        <end position="386"/>
    </location>
</feature>
<dbReference type="Proteomes" id="UP001301731">
    <property type="component" value="Chromosome"/>
</dbReference>
<keyword evidence="2" id="KW-0812">Transmembrane</keyword>
<evidence type="ECO:0000313" key="5">
    <source>
        <dbReference type="Proteomes" id="UP001301731"/>
    </source>
</evidence>
<feature type="region of interest" description="Disordered" evidence="1">
    <location>
        <begin position="1"/>
        <end position="37"/>
    </location>
</feature>
<sequence>MGRHSLPDDRPARAAGAAGAGATGQTGGTGGGDGAGGGRLRRRTVALATVLVLAVAGGVGLAARNGLLSTGPDCDDAGGRLDVVASPDIAPALREIADDLRAQRVTSDGNCLDVRVTARENSVVATSLATARNTPDFDVWIADSSVWTERAKGSGDGVPLLSAGGVASSPVTLATAPAAARTLGWPSRTHSWAQLAALAGEPGKLRLGSADPARSATGLLALAGISVSTRGPESDTRIAATAKALSARTSDTDGAVPRTLALDPADASRADRNDAVFLSEQAAFTHNRKTSDDKDLRLLYPSDGVPRLDYPYHLVDERRQSTDQSRAAVRFMGLLGNRDALDVLQKHGFRTADAPAAATDSLVRTAGGQAPQPYAQASAGPAGRPSSELIAQTLGMWTITVQSARLTTVVDASGSMAAPVPGRDGQSRMDVTKASLIQALRQFTAEDEVGLWDFATTLDGDRDYRRLVPTAELGSPVRGGTTHRARLNAAFARLAPVPGGATGLYDTTLAAWQEAQKGYVPGKFNAVVILTDGSNQDQASIGRAALISRLQALADPQRPVPLIAIAVGPDADRDDIHEIARTTGGAGYQVSDPAEIQVVILKAIMTAGDTARAAANAP</sequence>
<dbReference type="PROSITE" id="PS50234">
    <property type="entry name" value="VWFA"/>
    <property type="match status" value="1"/>
</dbReference>